<feature type="region of interest" description="Disordered" evidence="1">
    <location>
        <begin position="122"/>
        <end position="142"/>
    </location>
</feature>
<keyword evidence="3" id="KW-1185">Reference proteome</keyword>
<reference evidence="2 3" key="1">
    <citation type="journal article" date="2013" name="Genome Announc.">
        <title>Draft Genome Sequence of Sphingobium ummariense Strain RL-3, a Hexachlorocyclohexane-Degrading Bacterium.</title>
        <authorList>
            <person name="Kohli P."/>
            <person name="Dua A."/>
            <person name="Sangwan N."/>
            <person name="Oldach P."/>
            <person name="Khurana J.P."/>
            <person name="Lal R."/>
        </authorList>
    </citation>
    <scope>NUCLEOTIDE SEQUENCE [LARGE SCALE GENOMIC DNA]</scope>
    <source>
        <strain evidence="2 3">RL-3</strain>
    </source>
</reference>
<evidence type="ECO:0000313" key="3">
    <source>
        <dbReference type="Proteomes" id="UP000015523"/>
    </source>
</evidence>
<dbReference type="Proteomes" id="UP000015523">
    <property type="component" value="Unassembled WGS sequence"/>
</dbReference>
<evidence type="ECO:0000313" key="2">
    <source>
        <dbReference type="EMBL" id="EQB33901.1"/>
    </source>
</evidence>
<proteinExistence type="predicted"/>
<accession>T0J7E1</accession>
<gene>
    <name evidence="2" type="ORF">M529_02500</name>
</gene>
<evidence type="ECO:0008006" key="4">
    <source>
        <dbReference type="Google" id="ProtNLM"/>
    </source>
</evidence>
<dbReference type="EMBL" id="AUWY01000023">
    <property type="protein sequence ID" value="EQB33901.1"/>
    <property type="molecule type" value="Genomic_DNA"/>
</dbReference>
<evidence type="ECO:0000256" key="1">
    <source>
        <dbReference type="SAM" id="MobiDB-lite"/>
    </source>
</evidence>
<dbReference type="PATRIC" id="fig|1346791.3.peg.491"/>
<sequence>MAASSGARRRGDDARLVILTAHPKEETMSLIGQFTRDDSGFIGHLDTLLLHQDIIILPAEPSEAENAPHFRVHIFDGMNNEAGPEIGAGWNRTGDKAGDYVSLQFDDPSFGQPIRANLFQSSDDKSSWVLHWSRPPKRGERD</sequence>
<dbReference type="eggNOG" id="COG5489">
    <property type="taxonomic scope" value="Bacteria"/>
</dbReference>
<name>T0J7E1_9SPHN</name>
<organism evidence="2 3">
    <name type="scientific">Sphingobium ummariense RL-3</name>
    <dbReference type="NCBI Taxonomy" id="1346791"/>
    <lineage>
        <taxon>Bacteria</taxon>
        <taxon>Pseudomonadati</taxon>
        <taxon>Pseudomonadota</taxon>
        <taxon>Alphaproteobacteria</taxon>
        <taxon>Sphingomonadales</taxon>
        <taxon>Sphingomonadaceae</taxon>
        <taxon>Sphingobium</taxon>
    </lineage>
</organism>
<dbReference type="AlphaFoldDB" id="T0J7E1"/>
<dbReference type="STRING" id="1346791.M529_02500"/>
<comment type="caution">
    <text evidence="2">The sequence shown here is derived from an EMBL/GenBank/DDBJ whole genome shotgun (WGS) entry which is preliminary data.</text>
</comment>
<dbReference type="InterPro" id="IPR007948">
    <property type="entry name" value="DUF736"/>
</dbReference>
<dbReference type="Pfam" id="PF05284">
    <property type="entry name" value="DUF736"/>
    <property type="match status" value="1"/>
</dbReference>
<protein>
    <recommendedName>
        <fullName evidence="4">DUF736 domain-containing protein</fullName>
    </recommendedName>
</protein>